<sequence length="157" mass="18003">MYMKKEKMKTRISLLCLLIGMLSIPAVLQAQTTPLPIRTDSNEGVAVLPDYQEEDNTLSPKEFARQIADEQAVLLDVRTPEEYEEGHLEGAKLVDYKSDEFEEQVRALDPQRTYYMYCRSGVRSHKALEQMKEMGFKHLYELDGGITAWKSEGLPVK</sequence>
<dbReference type="GO" id="GO:0016740">
    <property type="term" value="F:transferase activity"/>
    <property type="evidence" value="ECO:0007669"/>
    <property type="project" value="UniProtKB-KW"/>
</dbReference>
<keyword evidence="3" id="KW-0808">Transferase</keyword>
<dbReference type="InterPro" id="IPR036873">
    <property type="entry name" value="Rhodanese-like_dom_sf"/>
</dbReference>
<dbReference type="Gene3D" id="3.40.250.10">
    <property type="entry name" value="Rhodanese-like domain"/>
    <property type="match status" value="1"/>
</dbReference>
<dbReference type="InterPro" id="IPR001763">
    <property type="entry name" value="Rhodanese-like_dom"/>
</dbReference>
<dbReference type="CDD" id="cd00158">
    <property type="entry name" value="RHOD"/>
    <property type="match status" value="1"/>
</dbReference>
<feature type="signal peptide" evidence="1">
    <location>
        <begin position="1"/>
        <end position="30"/>
    </location>
</feature>
<dbReference type="PANTHER" id="PTHR43031">
    <property type="entry name" value="FAD-DEPENDENT OXIDOREDUCTASE"/>
    <property type="match status" value="1"/>
</dbReference>
<reference evidence="3 4" key="1">
    <citation type="submission" date="2016-10" db="EMBL/GenBank/DDBJ databases">
        <authorList>
            <person name="de Groot N.N."/>
        </authorList>
    </citation>
    <scope>NUCLEOTIDE SEQUENCE [LARGE SCALE GENOMIC DNA]</scope>
    <source>
        <strain evidence="3 4">DSM 25186</strain>
    </source>
</reference>
<organism evidence="3 4">
    <name type="scientific">Catalinimonas alkaloidigena</name>
    <dbReference type="NCBI Taxonomy" id="1075417"/>
    <lineage>
        <taxon>Bacteria</taxon>
        <taxon>Pseudomonadati</taxon>
        <taxon>Bacteroidota</taxon>
        <taxon>Cytophagia</taxon>
        <taxon>Cytophagales</taxon>
        <taxon>Catalimonadaceae</taxon>
        <taxon>Catalinimonas</taxon>
    </lineage>
</organism>
<protein>
    <submittedName>
        <fullName evidence="3">Rhodanese-related sulfurtransferase</fullName>
    </submittedName>
</protein>
<keyword evidence="1" id="KW-0732">Signal</keyword>
<evidence type="ECO:0000259" key="2">
    <source>
        <dbReference type="PROSITE" id="PS50206"/>
    </source>
</evidence>
<dbReference type="EMBL" id="FNFO01000002">
    <property type="protein sequence ID" value="SDK32757.1"/>
    <property type="molecule type" value="Genomic_DNA"/>
</dbReference>
<dbReference type="AlphaFoldDB" id="A0A1G9AZS4"/>
<dbReference type="PANTHER" id="PTHR43031:SF1">
    <property type="entry name" value="PYRIDINE NUCLEOTIDE-DISULPHIDE OXIDOREDUCTASE"/>
    <property type="match status" value="1"/>
</dbReference>
<dbReference type="Proteomes" id="UP000198510">
    <property type="component" value="Unassembled WGS sequence"/>
</dbReference>
<dbReference type="PROSITE" id="PS50206">
    <property type="entry name" value="RHODANESE_3"/>
    <property type="match status" value="1"/>
</dbReference>
<feature type="domain" description="Rhodanese" evidence="2">
    <location>
        <begin position="68"/>
        <end position="157"/>
    </location>
</feature>
<dbReference type="Pfam" id="PF00581">
    <property type="entry name" value="Rhodanese"/>
    <property type="match status" value="1"/>
</dbReference>
<dbReference type="SUPFAM" id="SSF52821">
    <property type="entry name" value="Rhodanese/Cell cycle control phosphatase"/>
    <property type="match status" value="1"/>
</dbReference>
<dbReference type="InterPro" id="IPR050229">
    <property type="entry name" value="GlpE_sulfurtransferase"/>
</dbReference>
<evidence type="ECO:0000256" key="1">
    <source>
        <dbReference type="SAM" id="SignalP"/>
    </source>
</evidence>
<dbReference type="SMART" id="SM00450">
    <property type="entry name" value="RHOD"/>
    <property type="match status" value="1"/>
</dbReference>
<name>A0A1G9AZS4_9BACT</name>
<keyword evidence="4" id="KW-1185">Reference proteome</keyword>
<gene>
    <name evidence="3" type="ORF">SAMN05421823_102460</name>
</gene>
<accession>A0A1G9AZS4</accession>
<proteinExistence type="predicted"/>
<dbReference type="STRING" id="1075417.SAMN05421823_102460"/>
<evidence type="ECO:0000313" key="3">
    <source>
        <dbReference type="EMBL" id="SDK32757.1"/>
    </source>
</evidence>
<evidence type="ECO:0000313" key="4">
    <source>
        <dbReference type="Proteomes" id="UP000198510"/>
    </source>
</evidence>
<feature type="chain" id="PRO_5011632505" evidence="1">
    <location>
        <begin position="31"/>
        <end position="157"/>
    </location>
</feature>